<evidence type="ECO:0000256" key="11">
    <source>
        <dbReference type="ARBA" id="ARBA00022829"/>
    </source>
</evidence>
<keyword evidence="13" id="KW-0206">Cytoskeleton</keyword>
<evidence type="ECO:0000256" key="4">
    <source>
        <dbReference type="ARBA" id="ARBA00005501"/>
    </source>
</evidence>
<evidence type="ECO:0000256" key="16">
    <source>
        <dbReference type="ARBA" id="ARBA00023328"/>
    </source>
</evidence>
<evidence type="ECO:0000256" key="13">
    <source>
        <dbReference type="ARBA" id="ARBA00023212"/>
    </source>
</evidence>
<dbReference type="Pfam" id="PF08654">
    <property type="entry name" value="DASH_Dad2"/>
    <property type="match status" value="1"/>
</dbReference>
<sequence length="103" mass="11700">MKSSVQTAIEKKKEELLQLKVLNKYTYDLVLQLEEIQEKLQTMGEGVESVALILSNWQNVINSISLASMGVMKYSAQDYEEQHPLPETLVRIKLDKESGEAES</sequence>
<dbReference type="PANTHER" id="PTHR28036">
    <property type="entry name" value="DASH COMPLEX SUBUNIT DAD2"/>
    <property type="match status" value="1"/>
</dbReference>
<dbReference type="GO" id="GO:0051301">
    <property type="term" value="P:cell division"/>
    <property type="evidence" value="ECO:0007669"/>
    <property type="project" value="UniProtKB-KW"/>
</dbReference>
<dbReference type="GO" id="GO:0042729">
    <property type="term" value="C:DASH complex"/>
    <property type="evidence" value="ECO:0007669"/>
    <property type="project" value="InterPro"/>
</dbReference>
<evidence type="ECO:0000256" key="8">
    <source>
        <dbReference type="ARBA" id="ARBA00022618"/>
    </source>
</evidence>
<organism evidence="18 19">
    <name type="scientific">Candidozyma auris</name>
    <name type="common">Yeast</name>
    <name type="synonym">Candida auris</name>
    <dbReference type="NCBI Taxonomy" id="498019"/>
    <lineage>
        <taxon>Eukaryota</taxon>
        <taxon>Fungi</taxon>
        <taxon>Dikarya</taxon>
        <taxon>Ascomycota</taxon>
        <taxon>Saccharomycotina</taxon>
        <taxon>Pichiomycetes</taxon>
        <taxon>Metschnikowiaceae</taxon>
        <taxon>Candidozyma</taxon>
    </lineage>
</organism>
<reference evidence="19" key="1">
    <citation type="journal article" date="2015" name="BMC Genomics">
        <title>Draft genome of a commonly misdiagnosed multidrug resistant pathogen Candida auris.</title>
        <authorList>
            <person name="Chatterjee S."/>
            <person name="Alampalli S.V."/>
            <person name="Nageshan R.K."/>
            <person name="Chettiar S.T."/>
            <person name="Joshi S."/>
            <person name="Tatu U.S."/>
        </authorList>
    </citation>
    <scope>NUCLEOTIDE SEQUENCE [LARGE SCALE GENOMIC DNA]</scope>
    <source>
        <strain evidence="19">6684</strain>
    </source>
</reference>
<evidence type="ECO:0000256" key="12">
    <source>
        <dbReference type="ARBA" id="ARBA00022838"/>
    </source>
</evidence>
<keyword evidence="11" id="KW-0159">Chromosome partition</keyword>
<keyword evidence="10" id="KW-0498">Mitosis</keyword>
<evidence type="ECO:0000256" key="2">
    <source>
        <dbReference type="ARBA" id="ARBA00004186"/>
    </source>
</evidence>
<comment type="caution">
    <text evidence="18">The sequence shown here is derived from an EMBL/GenBank/DDBJ whole genome shotgun (WGS) entry which is preliminary data.</text>
</comment>
<comment type="similarity">
    <text evidence="4">Belongs to the DASH complex DAD2 family.</text>
</comment>
<evidence type="ECO:0000256" key="15">
    <source>
        <dbReference type="ARBA" id="ARBA00023306"/>
    </source>
</evidence>
<evidence type="ECO:0000256" key="9">
    <source>
        <dbReference type="ARBA" id="ARBA00022701"/>
    </source>
</evidence>
<keyword evidence="14" id="KW-0539">Nucleus</keyword>
<keyword evidence="8" id="KW-0132">Cell division</keyword>
<evidence type="ECO:0000256" key="1">
    <source>
        <dbReference type="ARBA" id="ARBA00004123"/>
    </source>
</evidence>
<dbReference type="GO" id="GO:0044732">
    <property type="term" value="C:mitotic spindle pole body"/>
    <property type="evidence" value="ECO:0007669"/>
    <property type="project" value="TreeGrafter"/>
</dbReference>
<evidence type="ECO:0000256" key="17">
    <source>
        <dbReference type="ARBA" id="ARBA00030568"/>
    </source>
</evidence>
<keyword evidence="6" id="KW-0158">Chromosome</keyword>
<dbReference type="GO" id="GO:0005874">
    <property type="term" value="C:microtubule"/>
    <property type="evidence" value="ECO:0007669"/>
    <property type="project" value="UniProtKB-KW"/>
</dbReference>
<dbReference type="GO" id="GO:0008608">
    <property type="term" value="P:attachment of spindle microtubules to kinetochore"/>
    <property type="evidence" value="ECO:0007669"/>
    <property type="project" value="TreeGrafter"/>
</dbReference>
<dbReference type="AlphaFoldDB" id="A0A0L0P685"/>
<evidence type="ECO:0000256" key="6">
    <source>
        <dbReference type="ARBA" id="ARBA00022454"/>
    </source>
</evidence>
<dbReference type="Proteomes" id="UP000037122">
    <property type="component" value="Unassembled WGS sequence"/>
</dbReference>
<accession>A0A0L0P685</accession>
<evidence type="ECO:0000256" key="10">
    <source>
        <dbReference type="ARBA" id="ARBA00022776"/>
    </source>
</evidence>
<gene>
    <name evidence="18" type="ORF">QG37_01156</name>
</gene>
<keyword evidence="16" id="KW-0137">Centromere</keyword>
<protein>
    <recommendedName>
        <fullName evidence="5">DASH complex subunit DAD2</fullName>
    </recommendedName>
    <alternativeName>
        <fullName evidence="17">Outer kinetochore protein DAD2</fullName>
    </alternativeName>
</protein>
<dbReference type="VEuPathDB" id="FungiDB:QG37_01156"/>
<proteinExistence type="inferred from homology"/>
<dbReference type="GO" id="GO:0000278">
    <property type="term" value="P:mitotic cell cycle"/>
    <property type="evidence" value="ECO:0007669"/>
    <property type="project" value="InterPro"/>
</dbReference>
<dbReference type="PANTHER" id="PTHR28036:SF1">
    <property type="entry name" value="DASH COMPLEX SUBUNIT DAD2"/>
    <property type="match status" value="1"/>
</dbReference>
<comment type="subcellular location">
    <subcellularLocation>
        <location evidence="3">Chromosome</location>
        <location evidence="3">Centromere</location>
        <location evidence="3">Kinetochore</location>
    </subcellularLocation>
    <subcellularLocation>
        <location evidence="2">Cytoplasm</location>
        <location evidence="2">Cytoskeleton</location>
        <location evidence="2">Spindle</location>
    </subcellularLocation>
    <subcellularLocation>
        <location evidence="1">Nucleus</location>
    </subcellularLocation>
</comment>
<dbReference type="InterPro" id="IPR013963">
    <property type="entry name" value="DASH_Dad2"/>
</dbReference>
<dbReference type="EMBL" id="LGST01000008">
    <property type="protein sequence ID" value="KNE01814.1"/>
    <property type="molecule type" value="Genomic_DNA"/>
</dbReference>
<evidence type="ECO:0000256" key="7">
    <source>
        <dbReference type="ARBA" id="ARBA00022490"/>
    </source>
</evidence>
<evidence type="ECO:0000313" key="18">
    <source>
        <dbReference type="EMBL" id="KNE01814.1"/>
    </source>
</evidence>
<name>A0A0L0P685_CANAR</name>
<evidence type="ECO:0000313" key="19">
    <source>
        <dbReference type="Proteomes" id="UP000037122"/>
    </source>
</evidence>
<keyword evidence="15" id="KW-0131">Cell cycle</keyword>
<dbReference type="GO" id="GO:1990023">
    <property type="term" value="C:mitotic spindle midzone"/>
    <property type="evidence" value="ECO:0007669"/>
    <property type="project" value="TreeGrafter"/>
</dbReference>
<keyword evidence="7" id="KW-0963">Cytoplasm</keyword>
<evidence type="ECO:0000256" key="3">
    <source>
        <dbReference type="ARBA" id="ARBA00004629"/>
    </source>
</evidence>
<keyword evidence="9" id="KW-0493">Microtubule</keyword>
<evidence type="ECO:0000256" key="5">
    <source>
        <dbReference type="ARBA" id="ARBA00020260"/>
    </source>
</evidence>
<evidence type="ECO:0000256" key="14">
    <source>
        <dbReference type="ARBA" id="ARBA00023242"/>
    </source>
</evidence>
<keyword evidence="12" id="KW-0995">Kinetochore</keyword>